<reference evidence="16 17" key="1">
    <citation type="submission" date="2019-06" db="EMBL/GenBank/DDBJ databases">
        <title>A chromosomal-level reference genome of Carpinus fangiana (Coryloideae, Betulaceae).</title>
        <authorList>
            <person name="Yang X."/>
            <person name="Wang Z."/>
            <person name="Zhang L."/>
            <person name="Hao G."/>
            <person name="Liu J."/>
            <person name="Yang Y."/>
        </authorList>
    </citation>
    <scope>NUCLEOTIDE SEQUENCE [LARGE SCALE GENOMIC DNA]</scope>
    <source>
        <strain evidence="16">Cfa_2016G</strain>
        <tissue evidence="16">Leaf</tissue>
    </source>
</reference>
<dbReference type="EC" id="1.-.-.-" evidence="14"/>
<keyword evidence="12 14" id="KW-0560">Oxidoreductase</keyword>
<evidence type="ECO:0000313" key="17">
    <source>
        <dbReference type="Proteomes" id="UP000327013"/>
    </source>
</evidence>
<evidence type="ECO:0000256" key="11">
    <source>
        <dbReference type="ARBA" id="ARBA00022946"/>
    </source>
</evidence>
<dbReference type="GO" id="GO:0008757">
    <property type="term" value="F:S-adenosylmethionine-dependent methyltransferase activity"/>
    <property type="evidence" value="ECO:0007669"/>
    <property type="project" value="InterPro"/>
</dbReference>
<evidence type="ECO:0000256" key="2">
    <source>
        <dbReference type="ARBA" id="ARBA00008361"/>
    </source>
</evidence>
<dbReference type="InterPro" id="IPR050346">
    <property type="entry name" value="FMO-like"/>
</dbReference>
<dbReference type="AlphaFoldDB" id="A0A5N6RXR8"/>
<dbReference type="CDD" id="cd02440">
    <property type="entry name" value="AdoMet_MTases"/>
    <property type="match status" value="1"/>
</dbReference>
<dbReference type="FunFam" id="3.40.50.150:FF:000144">
    <property type="entry name" value="Putative methyltransferase, chloroplastic"/>
    <property type="match status" value="1"/>
</dbReference>
<feature type="domain" description="Methyltransferase type 11" evidence="15">
    <location>
        <begin position="694"/>
        <end position="794"/>
    </location>
</feature>
<organism evidence="16 17">
    <name type="scientific">Carpinus fangiana</name>
    <dbReference type="NCBI Taxonomy" id="176857"/>
    <lineage>
        <taxon>Eukaryota</taxon>
        <taxon>Viridiplantae</taxon>
        <taxon>Streptophyta</taxon>
        <taxon>Embryophyta</taxon>
        <taxon>Tracheophyta</taxon>
        <taxon>Spermatophyta</taxon>
        <taxon>Magnoliopsida</taxon>
        <taxon>eudicotyledons</taxon>
        <taxon>Gunneridae</taxon>
        <taxon>Pentapetalae</taxon>
        <taxon>rosids</taxon>
        <taxon>fabids</taxon>
        <taxon>Fagales</taxon>
        <taxon>Betulaceae</taxon>
        <taxon>Carpinus</taxon>
    </lineage>
</organism>
<protein>
    <recommendedName>
        <fullName evidence="14">Flavin-containing monooxygenase</fullName>
        <ecNumber evidence="14">1.-.-.-</ecNumber>
    </recommendedName>
</protein>
<dbReference type="GO" id="GO:0032259">
    <property type="term" value="P:methylation"/>
    <property type="evidence" value="ECO:0007669"/>
    <property type="project" value="UniProtKB-KW"/>
</dbReference>
<comment type="cofactor">
    <cofactor evidence="1 14">
        <name>FAD</name>
        <dbReference type="ChEBI" id="CHEBI:57692"/>
    </cofactor>
</comment>
<evidence type="ECO:0000256" key="7">
    <source>
        <dbReference type="ARBA" id="ARBA00022640"/>
    </source>
</evidence>
<dbReference type="GO" id="GO:0010287">
    <property type="term" value="C:plastoglobule"/>
    <property type="evidence" value="ECO:0007669"/>
    <property type="project" value="UniProtKB-SubCell"/>
</dbReference>
<dbReference type="FunFam" id="3.50.50.60:FF:000169">
    <property type="entry name" value="Flavin-containing monooxygenase"/>
    <property type="match status" value="1"/>
</dbReference>
<dbReference type="InterPro" id="IPR036188">
    <property type="entry name" value="FAD/NAD-bd_sf"/>
</dbReference>
<keyword evidence="5" id="KW-0489">Methyltransferase</keyword>
<dbReference type="FunFam" id="3.50.50.60:FF:000167">
    <property type="entry name" value="Flavin-containing monooxygenase"/>
    <property type="match status" value="1"/>
</dbReference>
<dbReference type="SUPFAM" id="SSF53335">
    <property type="entry name" value="S-adenosyl-L-methionine-dependent methyltransferases"/>
    <property type="match status" value="1"/>
</dbReference>
<evidence type="ECO:0000256" key="14">
    <source>
        <dbReference type="RuleBase" id="RU361177"/>
    </source>
</evidence>
<dbReference type="InterPro" id="IPR013216">
    <property type="entry name" value="Methyltransf_11"/>
</dbReference>
<evidence type="ECO:0000256" key="9">
    <source>
        <dbReference type="ARBA" id="ARBA00022827"/>
    </source>
</evidence>
<dbReference type="InterPro" id="IPR029063">
    <property type="entry name" value="SAM-dependent_MTases_sf"/>
</dbReference>
<dbReference type="EMBL" id="CM017328">
    <property type="protein sequence ID" value="KAE8126161.1"/>
    <property type="molecule type" value="Genomic_DNA"/>
</dbReference>
<keyword evidence="17" id="KW-1185">Reference proteome</keyword>
<sequence length="856" mass="96597">MKKSVAIIGAGTSGLLACKYIVEKGFNPIVFEAEESVGGLWKHTAESTKLQNAKETYQFSDFPWPSSVQEVHPNHTQVLKYLQSYAKHFGIVPYIKFNSKVISIDYVGESYEEMESWDLWGGTGKPFGSRGKWNIIVQDTKSCSEEVHQVEFVVLCIGRFSGLPNIPEFPPDQGPEVFNGKVIHSMDYSDMDKASAAELIRRKRIVIVGSLKSAVDIAGECSNANGVEYPCTMIRKTAHWFLPSDSLWGVSLGFLYFNRFSELLVHKPGETLLLKFLATILSPLRWGVSKFAESYLRWKLPLKKYGMIPKHSFLEDLSSCQIGMLPENFYDKVEEGSILLKKSQSLGFCKEGLIIDGEPQPLKTDLVILATGYKGDQKLKNMFKSHIFQKHIFGSATSIVPLYRQIIHPRIPQLAVIGYAEGYFNLCSSEIRCQWLTHFLDGNLELPCVRDMDKDVMMWEKNMKQYAGRNFRRSCIGSTNIWYNDQMCKDMGCKHKRKKGIFAEYFQPYGSVDYAASSSLHQVHSLRQTSFPKCPYLPHDSQLRPRLRCSSLRFPFSTIRASSVVALEPELGTQQNQKSEVELFACPVCYEPMIRKGPPGINLPAIYRSGFMCKRCSKSYSSKDIYLDLTVTAGSREYIEVKPTGTELFRSPLVSFLYERGWRQNFNRSGFPGPDEEFKMAQEYFKSAEGGLLVDVSCGSGLFSRKFAKSGTYSGVIALDFSENMLRQCYNFIKSDNTLLTTNLALVRADVSRLPFSSGSVAAVHAGAALHCWPSPSNAVAEITRILRSGGVFVGTTFLRYTSSTPWILRPLRQRSLQNYNYLTEEEIKDLCTSCGLTNYSSKVQQSFIMFSAQKP</sequence>
<comment type="similarity">
    <text evidence="2">Belongs to the methyltransferase superfamily.</text>
</comment>
<evidence type="ECO:0000256" key="8">
    <source>
        <dbReference type="ARBA" id="ARBA00022679"/>
    </source>
</evidence>
<evidence type="ECO:0000256" key="1">
    <source>
        <dbReference type="ARBA" id="ARBA00001974"/>
    </source>
</evidence>
<dbReference type="InterPro" id="IPR020946">
    <property type="entry name" value="Flavin_mOase-like"/>
</dbReference>
<keyword evidence="4" id="KW-0150">Chloroplast</keyword>
<dbReference type="PANTHER" id="PTHR23023">
    <property type="entry name" value="DIMETHYLANILINE MONOOXYGENASE"/>
    <property type="match status" value="1"/>
</dbReference>
<dbReference type="GO" id="GO:0004499">
    <property type="term" value="F:N,N-dimethylaniline monooxygenase activity"/>
    <property type="evidence" value="ECO:0007669"/>
    <property type="project" value="InterPro"/>
</dbReference>
<evidence type="ECO:0000256" key="13">
    <source>
        <dbReference type="ARBA" id="ARBA00060463"/>
    </source>
</evidence>
<dbReference type="SUPFAM" id="SSF51905">
    <property type="entry name" value="FAD/NAD(P)-binding domain"/>
    <property type="match status" value="2"/>
</dbReference>
<comment type="subcellular location">
    <subcellularLocation>
        <location evidence="13">Plastid</location>
        <location evidence="13">Chloroplast</location>
        <location evidence="13">Plastoglobule</location>
    </subcellularLocation>
</comment>
<keyword evidence="14" id="KW-0503">Monooxygenase</keyword>
<gene>
    <name evidence="16" type="ORF">FH972_020905</name>
</gene>
<keyword evidence="6 14" id="KW-0285">Flavoprotein</keyword>
<evidence type="ECO:0000256" key="5">
    <source>
        <dbReference type="ARBA" id="ARBA00022603"/>
    </source>
</evidence>
<dbReference type="Pfam" id="PF08241">
    <property type="entry name" value="Methyltransf_11"/>
    <property type="match status" value="1"/>
</dbReference>
<keyword evidence="11" id="KW-0809">Transit peptide</keyword>
<dbReference type="Gene3D" id="3.40.50.150">
    <property type="entry name" value="Vaccinia Virus protein VP39"/>
    <property type="match status" value="1"/>
</dbReference>
<evidence type="ECO:0000256" key="10">
    <source>
        <dbReference type="ARBA" id="ARBA00022857"/>
    </source>
</evidence>
<dbReference type="Pfam" id="PF00743">
    <property type="entry name" value="FMO-like"/>
    <property type="match status" value="1"/>
</dbReference>
<evidence type="ECO:0000256" key="12">
    <source>
        <dbReference type="ARBA" id="ARBA00023002"/>
    </source>
</evidence>
<dbReference type="OrthoDB" id="66881at2759"/>
<keyword evidence="10" id="KW-0521">NADP</keyword>
<dbReference type="GO" id="GO:0050661">
    <property type="term" value="F:NADP binding"/>
    <property type="evidence" value="ECO:0007669"/>
    <property type="project" value="InterPro"/>
</dbReference>
<evidence type="ECO:0000313" key="16">
    <source>
        <dbReference type="EMBL" id="KAE8126161.1"/>
    </source>
</evidence>
<dbReference type="Gene3D" id="3.50.50.60">
    <property type="entry name" value="FAD/NAD(P)-binding domain"/>
    <property type="match status" value="2"/>
</dbReference>
<evidence type="ECO:0000256" key="4">
    <source>
        <dbReference type="ARBA" id="ARBA00022528"/>
    </source>
</evidence>
<keyword evidence="8" id="KW-0808">Transferase</keyword>
<comment type="similarity">
    <text evidence="3 14">Belongs to the FMO family.</text>
</comment>
<keyword evidence="9 14" id="KW-0274">FAD</keyword>
<evidence type="ECO:0000256" key="6">
    <source>
        <dbReference type="ARBA" id="ARBA00022630"/>
    </source>
</evidence>
<evidence type="ECO:0000256" key="3">
    <source>
        <dbReference type="ARBA" id="ARBA00009183"/>
    </source>
</evidence>
<proteinExistence type="inferred from homology"/>
<dbReference type="GO" id="GO:0050660">
    <property type="term" value="F:flavin adenine dinucleotide binding"/>
    <property type="evidence" value="ECO:0007669"/>
    <property type="project" value="InterPro"/>
</dbReference>
<keyword evidence="7" id="KW-0934">Plastid</keyword>
<accession>A0A5N6RXR8</accession>
<dbReference type="Proteomes" id="UP000327013">
    <property type="component" value="Chromosome 8"/>
</dbReference>
<evidence type="ECO:0000259" key="15">
    <source>
        <dbReference type="Pfam" id="PF08241"/>
    </source>
</evidence>
<name>A0A5N6RXR8_9ROSI</name>
<dbReference type="PROSITE" id="PS51257">
    <property type="entry name" value="PROKAR_LIPOPROTEIN"/>
    <property type="match status" value="1"/>
</dbReference>